<proteinExistence type="predicted"/>
<organism evidence="2 3">
    <name type="scientific">Vitis vinifera</name>
    <name type="common">Grape</name>
    <dbReference type="NCBI Taxonomy" id="29760"/>
    <lineage>
        <taxon>Eukaryota</taxon>
        <taxon>Viridiplantae</taxon>
        <taxon>Streptophyta</taxon>
        <taxon>Embryophyta</taxon>
        <taxon>Tracheophyta</taxon>
        <taxon>Spermatophyta</taxon>
        <taxon>Magnoliopsida</taxon>
        <taxon>eudicotyledons</taxon>
        <taxon>Gunneridae</taxon>
        <taxon>Pentapetalae</taxon>
        <taxon>rosids</taxon>
        <taxon>Vitales</taxon>
        <taxon>Vitaceae</taxon>
        <taxon>Viteae</taxon>
        <taxon>Vitis</taxon>
    </lineage>
</organism>
<evidence type="ECO:0000313" key="3">
    <source>
        <dbReference type="Proteomes" id="UP000288805"/>
    </source>
</evidence>
<protein>
    <submittedName>
        <fullName evidence="2">Uncharacterized protein</fullName>
    </submittedName>
</protein>
<dbReference type="AlphaFoldDB" id="A0A438D663"/>
<reference evidence="2 3" key="1">
    <citation type="journal article" date="2018" name="PLoS Genet.">
        <title>Population sequencing reveals clonal diversity and ancestral inbreeding in the grapevine cultivar Chardonnay.</title>
        <authorList>
            <person name="Roach M.J."/>
            <person name="Johnson D.L."/>
            <person name="Bohlmann J."/>
            <person name="van Vuuren H.J."/>
            <person name="Jones S.J."/>
            <person name="Pretorius I.S."/>
            <person name="Schmidt S.A."/>
            <person name="Borneman A.R."/>
        </authorList>
    </citation>
    <scope>NUCLEOTIDE SEQUENCE [LARGE SCALE GENOMIC DNA]</scope>
    <source>
        <strain evidence="3">cv. Chardonnay</strain>
        <tissue evidence="2">Leaf</tissue>
    </source>
</reference>
<feature type="region of interest" description="Disordered" evidence="1">
    <location>
        <begin position="1"/>
        <end position="30"/>
    </location>
</feature>
<dbReference type="EMBL" id="QGNW01001777">
    <property type="protein sequence ID" value="RVW30921.1"/>
    <property type="molecule type" value="Genomic_DNA"/>
</dbReference>
<evidence type="ECO:0000313" key="2">
    <source>
        <dbReference type="EMBL" id="RVW30921.1"/>
    </source>
</evidence>
<name>A0A438D663_VITVI</name>
<dbReference type="Proteomes" id="UP000288805">
    <property type="component" value="Unassembled WGS sequence"/>
</dbReference>
<feature type="compositionally biased region" description="Polar residues" evidence="1">
    <location>
        <begin position="9"/>
        <end position="18"/>
    </location>
</feature>
<sequence>MAGKRNSYEKQAQSQSDYGDNGGNKRINPGGREIIKQLRVDTKFKIRIDETVSRCEELVVTIYNFSDETNAFDDSYTFVSPTQDALFRVHDKVVSEKVHSEDFEEASQVTVQLL</sequence>
<comment type="caution">
    <text evidence="2">The sequence shown here is derived from an EMBL/GenBank/DDBJ whole genome shotgun (WGS) entry which is preliminary data.</text>
</comment>
<evidence type="ECO:0000256" key="1">
    <source>
        <dbReference type="SAM" id="MobiDB-lite"/>
    </source>
</evidence>
<gene>
    <name evidence="2" type="ORF">CK203_097340</name>
</gene>
<accession>A0A438D663</accession>